<dbReference type="Gene3D" id="2.40.50.100">
    <property type="match status" value="1"/>
</dbReference>
<feature type="domain" description="Lipoyl-binding" evidence="1">
    <location>
        <begin position="36"/>
        <end position="114"/>
    </location>
</feature>
<dbReference type="Proteomes" id="UP001498398">
    <property type="component" value="Unassembled WGS sequence"/>
</dbReference>
<dbReference type="SUPFAM" id="SSF51230">
    <property type="entry name" value="Single hybrid motif"/>
    <property type="match status" value="1"/>
</dbReference>
<evidence type="ECO:0000259" key="1">
    <source>
        <dbReference type="PROSITE" id="PS50968"/>
    </source>
</evidence>
<dbReference type="CDD" id="cd06849">
    <property type="entry name" value="lipoyl_domain"/>
    <property type="match status" value="1"/>
</dbReference>
<proteinExistence type="predicted"/>
<dbReference type="InterPro" id="IPR011053">
    <property type="entry name" value="Single_hybrid_motif"/>
</dbReference>
<sequence length="293" mass="31788">MTTNTLLYRANSLTRTVRNGPVARVRKQSFHDSRPAQAIMMPSMSPLMTEGTITKWNKKEGEAFVAGEVLFQIESEYGFAPLEIRAEIPGILGKILMPEGSTQVPVEQVIALVTDKNIRTRPEIRVEIPPPSPVPAVLKTASTLTPTSAPVFNTISLKPRLHARGHHHSHSISHVEHNYPSLLHSSVHRSPSPSFFEAHSSDAVSGVSSVRGMVIDHHNLVCPSPSTPCTSMSSVGCEAAAPVQTQYDAETHASLEAGADLRRKIMSNLARTSSKKGPTNGRCATTEYFDGIL</sequence>
<accession>A0ABR1J7S4</accession>
<keyword evidence="3" id="KW-1185">Reference proteome</keyword>
<comment type="caution">
    <text evidence="2">The sequence shown here is derived from an EMBL/GenBank/DDBJ whole genome shotgun (WGS) entry which is preliminary data.</text>
</comment>
<name>A0ABR1J7S4_9AGAR</name>
<dbReference type="InterPro" id="IPR000089">
    <property type="entry name" value="Biotin_lipoyl"/>
</dbReference>
<organism evidence="2 3">
    <name type="scientific">Marasmiellus scandens</name>
    <dbReference type="NCBI Taxonomy" id="2682957"/>
    <lineage>
        <taxon>Eukaryota</taxon>
        <taxon>Fungi</taxon>
        <taxon>Dikarya</taxon>
        <taxon>Basidiomycota</taxon>
        <taxon>Agaricomycotina</taxon>
        <taxon>Agaricomycetes</taxon>
        <taxon>Agaricomycetidae</taxon>
        <taxon>Agaricales</taxon>
        <taxon>Marasmiineae</taxon>
        <taxon>Omphalotaceae</taxon>
        <taxon>Marasmiellus</taxon>
    </lineage>
</organism>
<dbReference type="Pfam" id="PF00364">
    <property type="entry name" value="Biotin_lipoyl"/>
    <property type="match status" value="1"/>
</dbReference>
<evidence type="ECO:0000313" key="2">
    <source>
        <dbReference type="EMBL" id="KAK7449745.1"/>
    </source>
</evidence>
<dbReference type="InterPro" id="IPR045257">
    <property type="entry name" value="E2/Pdx1"/>
</dbReference>
<protein>
    <recommendedName>
        <fullName evidence="1">Lipoyl-binding domain-containing protein</fullName>
    </recommendedName>
</protein>
<reference evidence="2 3" key="1">
    <citation type="submission" date="2024-01" db="EMBL/GenBank/DDBJ databases">
        <title>A draft genome for the cacao thread blight pathogen Marasmiellus scandens.</title>
        <authorList>
            <person name="Baruah I.K."/>
            <person name="Leung J."/>
            <person name="Bukari Y."/>
            <person name="Amoako-Attah I."/>
            <person name="Meinhardt L.W."/>
            <person name="Bailey B.A."/>
            <person name="Cohen S.P."/>
        </authorList>
    </citation>
    <scope>NUCLEOTIDE SEQUENCE [LARGE SCALE GENOMIC DNA]</scope>
    <source>
        <strain evidence="2 3">GH-19</strain>
    </source>
</reference>
<gene>
    <name evidence="2" type="ORF">VKT23_013220</name>
</gene>
<dbReference type="PANTHER" id="PTHR23151:SF90">
    <property type="entry name" value="DIHYDROLIPOYLLYSINE-RESIDUE ACETYLTRANSFERASE COMPONENT OF PYRUVATE DEHYDROGENASE COMPLEX, MITOCHONDRIAL-RELATED"/>
    <property type="match status" value="1"/>
</dbReference>
<dbReference type="PROSITE" id="PS50968">
    <property type="entry name" value="BIOTINYL_LIPOYL"/>
    <property type="match status" value="1"/>
</dbReference>
<dbReference type="EMBL" id="JBANRG010000035">
    <property type="protein sequence ID" value="KAK7449745.1"/>
    <property type="molecule type" value="Genomic_DNA"/>
</dbReference>
<dbReference type="PANTHER" id="PTHR23151">
    <property type="entry name" value="DIHYDROLIPOAMIDE ACETYL/SUCCINYL-TRANSFERASE-RELATED"/>
    <property type="match status" value="1"/>
</dbReference>
<evidence type="ECO:0000313" key="3">
    <source>
        <dbReference type="Proteomes" id="UP001498398"/>
    </source>
</evidence>